<feature type="binding site" evidence="5">
    <location>
        <position position="376"/>
    </location>
    <ligand>
        <name>Zn(2+)</name>
        <dbReference type="ChEBI" id="CHEBI:29105"/>
    </ligand>
</feature>
<keyword evidence="4 7" id="KW-0472">Membrane</keyword>
<feature type="region of interest" description="Disordered" evidence="6">
    <location>
        <begin position="1"/>
        <end position="29"/>
    </location>
</feature>
<feature type="compositionally biased region" description="Basic residues" evidence="6">
    <location>
        <begin position="8"/>
        <end position="17"/>
    </location>
</feature>
<accession>A0A0W0F0K3</accession>
<protein>
    <recommendedName>
        <fullName evidence="10">HlyIII-domain-containing protein</fullName>
    </recommendedName>
</protein>
<organism evidence="8 9">
    <name type="scientific">Moniliophthora roreri</name>
    <name type="common">Frosty pod rot fungus</name>
    <name type="synonym">Monilia roreri</name>
    <dbReference type="NCBI Taxonomy" id="221103"/>
    <lineage>
        <taxon>Eukaryota</taxon>
        <taxon>Fungi</taxon>
        <taxon>Dikarya</taxon>
        <taxon>Basidiomycota</taxon>
        <taxon>Agaricomycotina</taxon>
        <taxon>Agaricomycetes</taxon>
        <taxon>Agaricomycetidae</taxon>
        <taxon>Agaricales</taxon>
        <taxon>Marasmiineae</taxon>
        <taxon>Marasmiaceae</taxon>
        <taxon>Moniliophthora</taxon>
    </lineage>
</organism>
<keyword evidence="2 7" id="KW-0812">Transmembrane</keyword>
<dbReference type="GO" id="GO:0006882">
    <property type="term" value="P:intracellular zinc ion homeostasis"/>
    <property type="evidence" value="ECO:0007669"/>
    <property type="project" value="TreeGrafter"/>
</dbReference>
<keyword evidence="5" id="KW-0862">Zinc</keyword>
<dbReference type="PANTHER" id="PTHR20855">
    <property type="entry name" value="ADIPOR/PROGESTIN RECEPTOR-RELATED"/>
    <property type="match status" value="1"/>
</dbReference>
<dbReference type="GO" id="GO:0038023">
    <property type="term" value="F:signaling receptor activity"/>
    <property type="evidence" value="ECO:0007669"/>
    <property type="project" value="TreeGrafter"/>
</dbReference>
<feature type="binding site" evidence="5">
    <location>
        <position position="527"/>
    </location>
    <ligand>
        <name>Zn(2+)</name>
        <dbReference type="ChEBI" id="CHEBI:29105"/>
    </ligand>
</feature>
<name>A0A0W0F0K3_MONRR</name>
<dbReference type="Pfam" id="PF03006">
    <property type="entry name" value="HlyIII"/>
    <property type="match status" value="1"/>
</dbReference>
<evidence type="ECO:0000256" key="3">
    <source>
        <dbReference type="ARBA" id="ARBA00022989"/>
    </source>
</evidence>
<feature type="transmembrane region" description="Helical" evidence="7">
    <location>
        <begin position="451"/>
        <end position="472"/>
    </location>
</feature>
<evidence type="ECO:0000256" key="5">
    <source>
        <dbReference type="PIRSR" id="PIRSR604254-1"/>
    </source>
</evidence>
<evidence type="ECO:0000313" key="9">
    <source>
        <dbReference type="Proteomes" id="UP000054988"/>
    </source>
</evidence>
<keyword evidence="3 7" id="KW-1133">Transmembrane helix</keyword>
<evidence type="ECO:0000256" key="7">
    <source>
        <dbReference type="SAM" id="Phobius"/>
    </source>
</evidence>
<dbReference type="Proteomes" id="UP000054988">
    <property type="component" value="Unassembled WGS sequence"/>
</dbReference>
<evidence type="ECO:0000256" key="2">
    <source>
        <dbReference type="ARBA" id="ARBA00022692"/>
    </source>
</evidence>
<comment type="caution">
    <text evidence="8">The sequence shown here is derived from an EMBL/GenBank/DDBJ whole genome shotgun (WGS) entry which is preliminary data.</text>
</comment>
<feature type="transmembrane region" description="Helical" evidence="7">
    <location>
        <begin position="359"/>
        <end position="375"/>
    </location>
</feature>
<dbReference type="InterPro" id="IPR004254">
    <property type="entry name" value="AdipoR/HlyIII-related"/>
</dbReference>
<dbReference type="PANTHER" id="PTHR20855:SF97">
    <property type="entry name" value="ADIPOR-LIKE RECEPTOR IZH3-RELATED"/>
    <property type="match status" value="1"/>
</dbReference>
<sequence length="556" mass="63133">MSSTPTLVRRRPNHRRLSTPSRPPRPHRLSFCQPLPPSLEALDLSSASPTQTLASLRFLVLSYLAEIELRLSYIGGEEHSELPITDQSNTIDDVRDWARTTLDMLDSIRADVCSHLPEFGLPDITVEKLRSHLPDLPEVPSITSHLPDFDFDFDDFDLRNKLDDVRTRFNDLDFHQPLEFIPTLSARLQTLQSHMSTIELPQLGQTGGGTLHSLHLLLHDLVDSLLSSELVTDILNSAPDKGLKLKESLKESEEMLERAAKEVAYAVKRSFEGVKLISYSDLPQEWKNNPFVTQGYRFIPIERWHLIVLSLFALHNETLNIHTHLVPFSVWLFKSVPWPNPFNLPLIFSGSADADLPEILFMSFALLCLLSSAIWHTMSGCAHLSSMEFCARVDYVGIGWLISASVGTIVHYGFQDCHPTLHKSFLALCFATGLAGNIFPFMKWFNEYQYRGYRVLFFLSLAFSSLAPLAALAYTQSIREMFEFIKPVIPSLLSYIIGLVFYVSHVPERYLPEDWRRRLDTFGGGSHCIWHCFIVLAVSQHKAAIRAMRDGMVCYA</sequence>
<proteinExistence type="predicted"/>
<dbReference type="EMBL" id="LATX01002409">
    <property type="protein sequence ID" value="KTB29834.1"/>
    <property type="molecule type" value="Genomic_DNA"/>
</dbReference>
<feature type="transmembrane region" description="Helical" evidence="7">
    <location>
        <begin position="425"/>
        <end position="445"/>
    </location>
</feature>
<gene>
    <name evidence="8" type="ORF">WG66_17576</name>
</gene>
<dbReference type="AlphaFoldDB" id="A0A0W0F0K3"/>
<evidence type="ECO:0000256" key="6">
    <source>
        <dbReference type="SAM" id="MobiDB-lite"/>
    </source>
</evidence>
<reference evidence="8 9" key="1">
    <citation type="submission" date="2015-12" db="EMBL/GenBank/DDBJ databases">
        <title>Draft genome sequence of Moniliophthora roreri, the causal agent of frosty pod rot of cacao.</title>
        <authorList>
            <person name="Aime M.C."/>
            <person name="Diaz-Valderrama J.R."/>
            <person name="Kijpornyongpan T."/>
            <person name="Phillips-Mora W."/>
        </authorList>
    </citation>
    <scope>NUCLEOTIDE SEQUENCE [LARGE SCALE GENOMIC DNA]</scope>
    <source>
        <strain evidence="8 9">MCA 2952</strain>
    </source>
</reference>
<feature type="transmembrane region" description="Helical" evidence="7">
    <location>
        <begin position="395"/>
        <end position="413"/>
    </location>
</feature>
<dbReference type="GO" id="GO:0016020">
    <property type="term" value="C:membrane"/>
    <property type="evidence" value="ECO:0007669"/>
    <property type="project" value="UniProtKB-SubCell"/>
</dbReference>
<feature type="transmembrane region" description="Helical" evidence="7">
    <location>
        <begin position="484"/>
        <end position="502"/>
    </location>
</feature>
<dbReference type="GO" id="GO:0046872">
    <property type="term" value="F:metal ion binding"/>
    <property type="evidence" value="ECO:0007669"/>
    <property type="project" value="UniProtKB-KW"/>
</dbReference>
<evidence type="ECO:0000313" key="8">
    <source>
        <dbReference type="EMBL" id="KTB29834.1"/>
    </source>
</evidence>
<dbReference type="eggNOG" id="KOG0748">
    <property type="taxonomic scope" value="Eukaryota"/>
</dbReference>
<feature type="binding site" evidence="5">
    <location>
        <position position="531"/>
    </location>
    <ligand>
        <name>Zn(2+)</name>
        <dbReference type="ChEBI" id="CHEBI:29105"/>
    </ligand>
</feature>
<keyword evidence="5" id="KW-0479">Metal-binding</keyword>
<evidence type="ECO:0000256" key="4">
    <source>
        <dbReference type="ARBA" id="ARBA00023136"/>
    </source>
</evidence>
<evidence type="ECO:0000256" key="1">
    <source>
        <dbReference type="ARBA" id="ARBA00004141"/>
    </source>
</evidence>
<evidence type="ECO:0008006" key="10">
    <source>
        <dbReference type="Google" id="ProtNLM"/>
    </source>
</evidence>
<comment type="subcellular location">
    <subcellularLocation>
        <location evidence="1">Membrane</location>
        <topology evidence="1">Multi-pass membrane protein</topology>
    </subcellularLocation>
</comment>